<protein>
    <recommendedName>
        <fullName evidence="3">STAS/SEC14 domain-containing protein</fullName>
    </recommendedName>
</protein>
<reference evidence="1" key="1">
    <citation type="submission" date="2023-07" db="EMBL/GenBank/DDBJ databases">
        <title>Bacterial whole genome sequence for Sphingobium sp. HBC34.</title>
        <authorList>
            <person name="Le V."/>
            <person name="Ko S.-R."/>
            <person name="Ahn C.-Y."/>
            <person name="Oh H.-M."/>
        </authorList>
    </citation>
    <scope>NUCLEOTIDE SEQUENCE</scope>
    <source>
        <strain evidence="1">HBC34</strain>
    </source>
</reference>
<dbReference type="RefSeq" id="WP_304537058.1">
    <property type="nucleotide sequence ID" value="NZ_JAUQOM010000010.1"/>
</dbReference>
<name>A0ABT8ZQ20_9SPHN</name>
<sequence length="126" mass="14160">MLDFTFDQVKGRLHIKYTGFWSEAESDEAIAAFKSYTKKLAVSHGAFTLLDDMSGWVPQAPAVVENNVEFGHFCMTLPLVRNAMIICSPLVRRQVLRTVQALECGVYDNFAEADTWLSEVEPVRAT</sequence>
<proteinExistence type="predicted"/>
<dbReference type="Proteomes" id="UP001176471">
    <property type="component" value="Unassembled WGS sequence"/>
</dbReference>
<evidence type="ECO:0000313" key="1">
    <source>
        <dbReference type="EMBL" id="MDO7836638.1"/>
    </source>
</evidence>
<keyword evidence="2" id="KW-1185">Reference proteome</keyword>
<dbReference type="EMBL" id="JAUQOM010000010">
    <property type="protein sequence ID" value="MDO7836638.1"/>
    <property type="molecule type" value="Genomic_DNA"/>
</dbReference>
<organism evidence="1 2">
    <name type="scientific">Sphingobium cyanobacteriorum</name>
    <dbReference type="NCBI Taxonomy" id="3063954"/>
    <lineage>
        <taxon>Bacteria</taxon>
        <taxon>Pseudomonadati</taxon>
        <taxon>Pseudomonadota</taxon>
        <taxon>Alphaproteobacteria</taxon>
        <taxon>Sphingomonadales</taxon>
        <taxon>Sphingomonadaceae</taxon>
        <taxon>Sphingobium</taxon>
    </lineage>
</organism>
<accession>A0ABT8ZQ20</accession>
<comment type="caution">
    <text evidence="1">The sequence shown here is derived from an EMBL/GenBank/DDBJ whole genome shotgun (WGS) entry which is preliminary data.</text>
</comment>
<evidence type="ECO:0008006" key="3">
    <source>
        <dbReference type="Google" id="ProtNLM"/>
    </source>
</evidence>
<evidence type="ECO:0000313" key="2">
    <source>
        <dbReference type="Proteomes" id="UP001176471"/>
    </source>
</evidence>
<gene>
    <name evidence="1" type="ORF">Q4610_16450</name>
</gene>